<evidence type="ECO:0000313" key="3">
    <source>
        <dbReference type="Proteomes" id="UP000663828"/>
    </source>
</evidence>
<gene>
    <name evidence="2" type="ORF">XAT740_LOCUS53767</name>
</gene>
<organism evidence="2 3">
    <name type="scientific">Adineta ricciae</name>
    <name type="common">Rotifer</name>
    <dbReference type="NCBI Taxonomy" id="249248"/>
    <lineage>
        <taxon>Eukaryota</taxon>
        <taxon>Metazoa</taxon>
        <taxon>Spiralia</taxon>
        <taxon>Gnathifera</taxon>
        <taxon>Rotifera</taxon>
        <taxon>Eurotatoria</taxon>
        <taxon>Bdelloidea</taxon>
        <taxon>Adinetida</taxon>
        <taxon>Adinetidae</taxon>
        <taxon>Adineta</taxon>
    </lineage>
</organism>
<protein>
    <submittedName>
        <fullName evidence="2">Uncharacterized protein</fullName>
    </submittedName>
</protein>
<evidence type="ECO:0000256" key="1">
    <source>
        <dbReference type="SAM" id="MobiDB-lite"/>
    </source>
</evidence>
<reference evidence="2" key="1">
    <citation type="submission" date="2021-02" db="EMBL/GenBank/DDBJ databases">
        <authorList>
            <person name="Nowell W R."/>
        </authorList>
    </citation>
    <scope>NUCLEOTIDE SEQUENCE</scope>
</reference>
<feature type="compositionally biased region" description="Polar residues" evidence="1">
    <location>
        <begin position="12"/>
        <end position="33"/>
    </location>
</feature>
<accession>A0A816DYX7</accession>
<feature type="non-terminal residue" evidence="2">
    <location>
        <position position="1"/>
    </location>
</feature>
<evidence type="ECO:0000313" key="2">
    <source>
        <dbReference type="EMBL" id="CAF1643723.1"/>
    </source>
</evidence>
<dbReference type="AlphaFoldDB" id="A0A816DYX7"/>
<proteinExistence type="predicted"/>
<dbReference type="EMBL" id="CAJNOR010009348">
    <property type="protein sequence ID" value="CAF1643723.1"/>
    <property type="molecule type" value="Genomic_DNA"/>
</dbReference>
<name>A0A816DYX7_ADIRI</name>
<keyword evidence="3" id="KW-1185">Reference proteome</keyword>
<dbReference type="Proteomes" id="UP000663828">
    <property type="component" value="Unassembled WGS sequence"/>
</dbReference>
<feature type="compositionally biased region" description="Basic residues" evidence="1">
    <location>
        <begin position="1"/>
        <end position="10"/>
    </location>
</feature>
<comment type="caution">
    <text evidence="2">The sequence shown here is derived from an EMBL/GenBank/DDBJ whole genome shotgun (WGS) entry which is preliminary data.</text>
</comment>
<feature type="region of interest" description="Disordered" evidence="1">
    <location>
        <begin position="1"/>
        <end position="33"/>
    </location>
</feature>
<sequence length="33" mass="3487">STSGTKRKRQIASLNPTSSSPPVRNLLTSDTSV</sequence>